<organism evidence="2 3">
    <name type="scientific">Tilletiaria anomala (strain ATCC 24038 / CBS 436.72 / UBC 951)</name>
    <dbReference type="NCBI Taxonomy" id="1037660"/>
    <lineage>
        <taxon>Eukaryota</taxon>
        <taxon>Fungi</taxon>
        <taxon>Dikarya</taxon>
        <taxon>Basidiomycota</taxon>
        <taxon>Ustilaginomycotina</taxon>
        <taxon>Exobasidiomycetes</taxon>
        <taxon>Georgefischeriales</taxon>
        <taxon>Tilletiariaceae</taxon>
        <taxon>Tilletiaria</taxon>
    </lineage>
</organism>
<protein>
    <submittedName>
        <fullName evidence="2">Uncharacterized protein</fullName>
    </submittedName>
</protein>
<dbReference type="RefSeq" id="XP_013243302.1">
    <property type="nucleotide sequence ID" value="XM_013387848.1"/>
</dbReference>
<keyword evidence="3" id="KW-1185">Reference proteome</keyword>
<evidence type="ECO:0000256" key="1">
    <source>
        <dbReference type="SAM" id="MobiDB-lite"/>
    </source>
</evidence>
<dbReference type="AlphaFoldDB" id="A0A066W4S1"/>
<evidence type="ECO:0000313" key="2">
    <source>
        <dbReference type="EMBL" id="KDN45765.1"/>
    </source>
</evidence>
<dbReference type="Proteomes" id="UP000027361">
    <property type="component" value="Unassembled WGS sequence"/>
</dbReference>
<dbReference type="GeneID" id="25261369"/>
<feature type="region of interest" description="Disordered" evidence="1">
    <location>
        <begin position="158"/>
        <end position="186"/>
    </location>
</feature>
<reference evidence="2 3" key="1">
    <citation type="submission" date="2014-05" db="EMBL/GenBank/DDBJ databases">
        <title>Draft genome sequence of a rare smut relative, Tilletiaria anomala UBC 951.</title>
        <authorList>
            <consortium name="DOE Joint Genome Institute"/>
            <person name="Toome M."/>
            <person name="Kuo A."/>
            <person name="Henrissat B."/>
            <person name="Lipzen A."/>
            <person name="Tritt A."/>
            <person name="Yoshinaga Y."/>
            <person name="Zane M."/>
            <person name="Barry K."/>
            <person name="Grigoriev I.V."/>
            <person name="Spatafora J.W."/>
            <person name="Aimea M.C."/>
        </authorList>
    </citation>
    <scope>NUCLEOTIDE SEQUENCE [LARGE SCALE GENOMIC DNA]</scope>
    <source>
        <strain evidence="2 3">UBC 951</strain>
    </source>
</reference>
<accession>A0A066W4S1</accession>
<comment type="caution">
    <text evidence="2">The sequence shown here is derived from an EMBL/GenBank/DDBJ whole genome shotgun (WGS) entry which is preliminary data.</text>
</comment>
<proteinExistence type="predicted"/>
<feature type="region of interest" description="Disordered" evidence="1">
    <location>
        <begin position="333"/>
        <end position="352"/>
    </location>
</feature>
<evidence type="ECO:0000313" key="3">
    <source>
        <dbReference type="Proteomes" id="UP000027361"/>
    </source>
</evidence>
<dbReference type="HOGENOM" id="CLU_576437_0_0_1"/>
<dbReference type="EMBL" id="JMSN01000040">
    <property type="protein sequence ID" value="KDN45765.1"/>
    <property type="molecule type" value="Genomic_DNA"/>
</dbReference>
<name>A0A066W4S1_TILAU</name>
<dbReference type="InParanoid" id="A0A066W4S1"/>
<sequence length="474" mass="46228">MGPAPGTTAEGFFVREPLAQADVMNTTASININGTAIVDGIGNTPSDTVSGRDARAASIVPDATPERCTPSQVIDGHRISCGCPQESSISEGKCVPPRVLEIPSFSGNGQSLGPSASQTCSCAIAAGSYINQGHCYAATLCKVLQTTGRSAISTCTCPSGSSANSRGQCRATPSNGGGGSPLKCTPGQRPTASPKCDCQSPSMTNAAGLCTSSVPLGQCSNGEAIMTIVLGLPVPHCTCPPPSSTVTGTCTSKANGGGGAPTCTAGQNVGNPANPNCNCQTLSTTSANGQCTSTSNRGGGGSTPTCTPGQNVGDPNNPDCNCKNPSTTNDAGKCTSTNDKDPRPTACPPGSPVANPGGTTTCACAGLSMVNNGFCQGLLQQPCTAGQPIFGGPFACGCDAPLMSSNGVCTTSTNGVGGGTPSQCVPGSAPTATGNRQCTCAPGATPTGSTTTCGEGGGGVIPTPTCAAGVVPGL</sequence>
<feature type="compositionally biased region" description="Polar residues" evidence="1">
    <location>
        <begin position="158"/>
        <end position="174"/>
    </location>
</feature>
<gene>
    <name evidence="2" type="ORF">K437DRAFT_119639</name>
</gene>